<keyword evidence="1" id="KW-0812">Transmembrane</keyword>
<name>A0A173UNM7_9FIRM</name>
<gene>
    <name evidence="2" type="ORF">ERS852574_03064</name>
</gene>
<accession>A0A173UNM7</accession>
<dbReference type="SUPFAM" id="SSF63825">
    <property type="entry name" value="YWTD domain"/>
    <property type="match status" value="1"/>
</dbReference>
<sequence>MDVIVKVRDPEENLEEKIKAYKVKKRIKTAVTILAFVFALISSYLLVKLQTYTSLRTLQSYKNKETESSDLKYLQYADGMLKYGRDGIAYINKKGVEQWNQSYQIKDPVINVSGKAMAVAERGGNDIYVMDEKGAKGEIHTNYPIEKIAVAENGIVSTILNNENSPMVVCYDATGNVLVEHRASLTGTGYPIGIALSPNGTRLQISYLCVADGVEATRVGYLNFDNTEEANKEYQVADDVYKNTIVPTSFFIDEKKSVLVGDQSFMIYKETDKPKLSKTVKLDKQIKSFFHDDEYLGFILKEESGEYELRLYDMEGNQKLSKTFTGEYGNVKIADGNVIMYDGASCLIYSKLGVKQFEGTTEYEIKEVIPVFGINKYLVMNADGLAEVRLVK</sequence>
<dbReference type="Pfam" id="PF18975">
    <property type="entry name" value="DUF5711"/>
    <property type="match status" value="1"/>
</dbReference>
<evidence type="ECO:0008006" key="4">
    <source>
        <dbReference type="Google" id="ProtNLM"/>
    </source>
</evidence>
<keyword evidence="1" id="KW-1133">Transmembrane helix</keyword>
<evidence type="ECO:0000313" key="2">
    <source>
        <dbReference type="EMBL" id="CUN15787.1"/>
    </source>
</evidence>
<feature type="transmembrane region" description="Helical" evidence="1">
    <location>
        <begin position="27"/>
        <end position="47"/>
    </location>
</feature>
<dbReference type="InterPro" id="IPR043765">
    <property type="entry name" value="DUF5711"/>
</dbReference>
<organism evidence="2 3">
    <name type="scientific">Coprococcus comes</name>
    <dbReference type="NCBI Taxonomy" id="410072"/>
    <lineage>
        <taxon>Bacteria</taxon>
        <taxon>Bacillati</taxon>
        <taxon>Bacillota</taxon>
        <taxon>Clostridia</taxon>
        <taxon>Lachnospirales</taxon>
        <taxon>Lachnospiraceae</taxon>
        <taxon>Coprococcus</taxon>
    </lineage>
</organism>
<dbReference type="EMBL" id="CYXR01000033">
    <property type="protein sequence ID" value="CUN15787.1"/>
    <property type="molecule type" value="Genomic_DNA"/>
</dbReference>
<evidence type="ECO:0000313" key="3">
    <source>
        <dbReference type="Proteomes" id="UP000095727"/>
    </source>
</evidence>
<dbReference type="AlphaFoldDB" id="A0A173UNM7"/>
<dbReference type="RefSeq" id="WP_055158464.1">
    <property type="nucleotide sequence ID" value="NZ_CYXR01000033.1"/>
</dbReference>
<protein>
    <recommendedName>
        <fullName evidence="4">WD40 repeat domain-containing protein</fullName>
    </recommendedName>
</protein>
<reference evidence="2 3" key="1">
    <citation type="submission" date="2015-09" db="EMBL/GenBank/DDBJ databases">
        <authorList>
            <consortium name="Pathogen Informatics"/>
        </authorList>
    </citation>
    <scope>NUCLEOTIDE SEQUENCE [LARGE SCALE GENOMIC DNA]</scope>
    <source>
        <strain evidence="2 3">2789STDY5834962</strain>
    </source>
</reference>
<dbReference type="Proteomes" id="UP000095727">
    <property type="component" value="Unassembled WGS sequence"/>
</dbReference>
<proteinExistence type="predicted"/>
<keyword evidence="1" id="KW-0472">Membrane</keyword>
<evidence type="ECO:0000256" key="1">
    <source>
        <dbReference type="SAM" id="Phobius"/>
    </source>
</evidence>